<keyword evidence="2 5" id="KW-0812">Transmembrane</keyword>
<comment type="subcellular location">
    <subcellularLocation>
        <location evidence="1">Membrane</location>
        <topology evidence="1">Multi-pass membrane protein</topology>
    </subcellularLocation>
</comment>
<dbReference type="EMBL" id="LGCL01000023">
    <property type="protein sequence ID" value="KPL77356.1"/>
    <property type="molecule type" value="Genomic_DNA"/>
</dbReference>
<protein>
    <recommendedName>
        <fullName evidence="8">Isoprenylcysteine carboxyl methyltransferase</fullName>
    </recommendedName>
</protein>
<feature type="transmembrane region" description="Helical" evidence="5">
    <location>
        <begin position="143"/>
        <end position="171"/>
    </location>
</feature>
<keyword evidence="3 5" id="KW-1133">Transmembrane helix</keyword>
<sequence length="203" mass="22792">MTRRWSWWEAWVYAAINILGFVASRAIAGRKHPDLLAERARMLHHDDPEPWDRWLAPLVGLGGGLIPLTAGLDGLFSTLPNFSILVKIAALVLMLAGFALGSYALVENRFFSGMVRIQTDRGHKVISSGPYAWIRHPGYTGALVSYIAAPVLLDAVWAFIPAILLSIVLVIRTHLEDETLQDRLVGYREYAEQVRFRLFPGIW</sequence>
<evidence type="ECO:0000313" key="6">
    <source>
        <dbReference type="EMBL" id="KPL77356.1"/>
    </source>
</evidence>
<evidence type="ECO:0000313" key="7">
    <source>
        <dbReference type="Proteomes" id="UP000050417"/>
    </source>
</evidence>
<dbReference type="PANTHER" id="PTHR43847:SF1">
    <property type="entry name" value="BLL3993 PROTEIN"/>
    <property type="match status" value="1"/>
</dbReference>
<dbReference type="Proteomes" id="UP000050417">
    <property type="component" value="Unassembled WGS sequence"/>
</dbReference>
<evidence type="ECO:0000256" key="4">
    <source>
        <dbReference type="ARBA" id="ARBA00023136"/>
    </source>
</evidence>
<dbReference type="PANTHER" id="PTHR43847">
    <property type="entry name" value="BLL3993 PROTEIN"/>
    <property type="match status" value="1"/>
</dbReference>
<dbReference type="Gene3D" id="1.20.120.1630">
    <property type="match status" value="1"/>
</dbReference>
<evidence type="ECO:0008006" key="8">
    <source>
        <dbReference type="Google" id="ProtNLM"/>
    </source>
</evidence>
<dbReference type="GO" id="GO:0016020">
    <property type="term" value="C:membrane"/>
    <property type="evidence" value="ECO:0007669"/>
    <property type="project" value="UniProtKB-SubCell"/>
</dbReference>
<dbReference type="InterPro" id="IPR007269">
    <property type="entry name" value="ICMT_MeTrfase"/>
</dbReference>
<dbReference type="Pfam" id="PF04140">
    <property type="entry name" value="ICMT"/>
    <property type="match status" value="1"/>
</dbReference>
<evidence type="ECO:0000256" key="1">
    <source>
        <dbReference type="ARBA" id="ARBA00004141"/>
    </source>
</evidence>
<keyword evidence="7" id="KW-1185">Reference proteome</keyword>
<name>A0A0P6XC41_9CHLR</name>
<feature type="transmembrane region" description="Helical" evidence="5">
    <location>
        <begin position="7"/>
        <end position="28"/>
    </location>
</feature>
<proteinExistence type="predicted"/>
<evidence type="ECO:0000256" key="5">
    <source>
        <dbReference type="SAM" id="Phobius"/>
    </source>
</evidence>
<reference evidence="6 7" key="1">
    <citation type="submission" date="2015-07" db="EMBL/GenBank/DDBJ databases">
        <title>Genome sequence of Ornatilinea apprima DSM 23815.</title>
        <authorList>
            <person name="Hemp J."/>
            <person name="Ward L.M."/>
            <person name="Pace L.A."/>
            <person name="Fischer W.W."/>
        </authorList>
    </citation>
    <scope>NUCLEOTIDE SEQUENCE [LARGE SCALE GENOMIC DNA]</scope>
    <source>
        <strain evidence="6 7">P3M-1</strain>
    </source>
</reference>
<dbReference type="STRING" id="1134406.ADN00_08975"/>
<dbReference type="InterPro" id="IPR052527">
    <property type="entry name" value="Metal_cation-efflux_comp"/>
</dbReference>
<dbReference type="AlphaFoldDB" id="A0A0P6XC41"/>
<organism evidence="6 7">
    <name type="scientific">Ornatilinea apprima</name>
    <dbReference type="NCBI Taxonomy" id="1134406"/>
    <lineage>
        <taxon>Bacteria</taxon>
        <taxon>Bacillati</taxon>
        <taxon>Chloroflexota</taxon>
        <taxon>Anaerolineae</taxon>
        <taxon>Anaerolineales</taxon>
        <taxon>Anaerolineaceae</taxon>
        <taxon>Ornatilinea</taxon>
    </lineage>
</organism>
<comment type="caution">
    <text evidence="6">The sequence shown here is derived from an EMBL/GenBank/DDBJ whole genome shotgun (WGS) entry which is preliminary data.</text>
</comment>
<gene>
    <name evidence="6" type="ORF">ADN00_08975</name>
</gene>
<feature type="transmembrane region" description="Helical" evidence="5">
    <location>
        <begin position="54"/>
        <end position="72"/>
    </location>
</feature>
<evidence type="ECO:0000256" key="2">
    <source>
        <dbReference type="ARBA" id="ARBA00022692"/>
    </source>
</evidence>
<evidence type="ECO:0000256" key="3">
    <source>
        <dbReference type="ARBA" id="ARBA00022989"/>
    </source>
</evidence>
<accession>A0A0P6XC41</accession>
<dbReference type="GO" id="GO:0004671">
    <property type="term" value="F:protein C-terminal S-isoprenylcysteine carboxyl O-methyltransferase activity"/>
    <property type="evidence" value="ECO:0007669"/>
    <property type="project" value="InterPro"/>
</dbReference>
<feature type="transmembrane region" description="Helical" evidence="5">
    <location>
        <begin position="84"/>
        <end position="106"/>
    </location>
</feature>
<keyword evidence="4 5" id="KW-0472">Membrane</keyword>